<feature type="transmembrane region" description="Helical" evidence="1">
    <location>
        <begin position="68"/>
        <end position="89"/>
    </location>
</feature>
<evidence type="ECO:0000256" key="1">
    <source>
        <dbReference type="SAM" id="Phobius"/>
    </source>
</evidence>
<sequence length="128" mass="14330">MAKTVRFLGILAAVLVVTFGIHLALLSTLEKPLFAHQIVLSYVVNFVMAATILMVIQRSLKKKSAQSGFIFMAGSGLKFLVFFLIFYPAYNADASMQTIEFVTFFIPYAVCLALEVMYLSKQLNNQVY</sequence>
<gene>
    <name evidence="2" type="ORF">DZ858_03425</name>
</gene>
<keyword evidence="1" id="KW-0472">Membrane</keyword>
<comment type="caution">
    <text evidence="2">The sequence shown here is derived from an EMBL/GenBank/DDBJ whole genome shotgun (WGS) entry which is preliminary data.</text>
</comment>
<name>A0A3E1QAJ0_9FLAO</name>
<keyword evidence="1" id="KW-1133">Transmembrane helix</keyword>
<evidence type="ECO:0000313" key="3">
    <source>
        <dbReference type="Proteomes" id="UP000261082"/>
    </source>
</evidence>
<dbReference type="OrthoDB" id="1451982at2"/>
<feature type="transmembrane region" description="Helical" evidence="1">
    <location>
        <begin position="33"/>
        <end position="56"/>
    </location>
</feature>
<feature type="transmembrane region" description="Helical" evidence="1">
    <location>
        <begin position="7"/>
        <end position="27"/>
    </location>
</feature>
<reference evidence="2 3" key="1">
    <citation type="journal article" date="2007" name="Int. J. Syst. Evol. Microbiol.">
        <title>Marixanthomonas ophiurae gen. nov., sp. nov., a marine bacterium of the family Flavobacteriaceae isolated from a deep-sea brittle star.</title>
        <authorList>
            <person name="Romanenko L.A."/>
            <person name="Uchino M."/>
            <person name="Frolova G.M."/>
            <person name="Mikhailov V.V."/>
        </authorList>
    </citation>
    <scope>NUCLEOTIDE SEQUENCE [LARGE SCALE GENOMIC DNA]</scope>
    <source>
        <strain evidence="2 3">KMM 3046</strain>
    </source>
</reference>
<protein>
    <submittedName>
        <fullName evidence="2">Uncharacterized protein</fullName>
    </submittedName>
</protein>
<dbReference type="RefSeq" id="WP_117158140.1">
    <property type="nucleotide sequence ID" value="NZ_QVID01000001.1"/>
</dbReference>
<organism evidence="2 3">
    <name type="scientific">Marixanthomonas ophiurae</name>
    <dbReference type="NCBI Taxonomy" id="387659"/>
    <lineage>
        <taxon>Bacteria</taxon>
        <taxon>Pseudomonadati</taxon>
        <taxon>Bacteroidota</taxon>
        <taxon>Flavobacteriia</taxon>
        <taxon>Flavobacteriales</taxon>
        <taxon>Flavobacteriaceae</taxon>
        <taxon>Marixanthomonas</taxon>
    </lineage>
</organism>
<dbReference type="AlphaFoldDB" id="A0A3E1QAJ0"/>
<dbReference type="Pfam" id="PF19665">
    <property type="entry name" value="DUF6168"/>
    <property type="match status" value="1"/>
</dbReference>
<evidence type="ECO:0000313" key="2">
    <source>
        <dbReference type="EMBL" id="RFN59141.1"/>
    </source>
</evidence>
<feature type="transmembrane region" description="Helical" evidence="1">
    <location>
        <begin position="101"/>
        <end position="119"/>
    </location>
</feature>
<keyword evidence="3" id="KW-1185">Reference proteome</keyword>
<proteinExistence type="predicted"/>
<accession>A0A3E1QAJ0</accession>
<dbReference type="EMBL" id="QVID01000001">
    <property type="protein sequence ID" value="RFN59141.1"/>
    <property type="molecule type" value="Genomic_DNA"/>
</dbReference>
<dbReference type="Proteomes" id="UP000261082">
    <property type="component" value="Unassembled WGS sequence"/>
</dbReference>
<dbReference type="InterPro" id="IPR046166">
    <property type="entry name" value="DUF6168"/>
</dbReference>
<keyword evidence="1" id="KW-0812">Transmembrane</keyword>